<feature type="domain" description="VTT" evidence="3">
    <location>
        <begin position="35"/>
        <end position="159"/>
    </location>
</feature>
<comment type="caution">
    <text evidence="4">The sequence shown here is derived from an EMBL/GenBank/DDBJ whole genome shotgun (WGS) entry which is preliminary data.</text>
</comment>
<dbReference type="PANTHER" id="PTHR42709:SF9">
    <property type="entry name" value="ALKALINE PHOSPHATASE LIKE PROTEIN"/>
    <property type="match status" value="1"/>
</dbReference>
<name>A0A7X0RZI6_9BACL</name>
<feature type="transmembrane region" description="Helical" evidence="2">
    <location>
        <begin position="139"/>
        <end position="162"/>
    </location>
</feature>
<dbReference type="InterPro" id="IPR051311">
    <property type="entry name" value="DedA_domain"/>
</dbReference>
<protein>
    <submittedName>
        <fullName evidence="4">DedA family protein</fullName>
    </submittedName>
</protein>
<comment type="similarity">
    <text evidence="1">Belongs to the DedA family.</text>
</comment>
<keyword evidence="2" id="KW-0812">Transmembrane</keyword>
<sequence>MHPLDWIELWFAKYGYGVLLIGLPLDAIALPLPPGNTTLTYTGYLSYKGVLRLVPAVAAAYTGAIAGMTITYAIGYKLGQPLIERYGKWLFLKPEHLEKTKAAYEKHGNKILLFSFFMPGVRQFIGYFAGIIRVPFRTFACYAYAGAALWVAAFVGIGYAFGDQWQLVFQGVERYLKVVWIALAAVLAGVLFLRWRRRRRRIREAADRRL</sequence>
<evidence type="ECO:0000313" key="4">
    <source>
        <dbReference type="EMBL" id="MBB6675165.1"/>
    </source>
</evidence>
<reference evidence="4 5" key="1">
    <citation type="submission" date="2020-08" db="EMBL/GenBank/DDBJ databases">
        <title>Cohnella phylogeny.</title>
        <authorList>
            <person name="Dunlap C."/>
        </authorList>
    </citation>
    <scope>NUCLEOTIDE SEQUENCE [LARGE SCALE GENOMIC DNA]</scope>
    <source>
        <strain evidence="4 5">DSM 28246</strain>
    </source>
</reference>
<evidence type="ECO:0000313" key="5">
    <source>
        <dbReference type="Proteomes" id="UP000547209"/>
    </source>
</evidence>
<feature type="transmembrane region" description="Helical" evidence="2">
    <location>
        <begin position="174"/>
        <end position="193"/>
    </location>
</feature>
<keyword evidence="2" id="KW-0472">Membrane</keyword>
<keyword evidence="2" id="KW-1133">Transmembrane helix</keyword>
<evidence type="ECO:0000259" key="3">
    <source>
        <dbReference type="Pfam" id="PF09335"/>
    </source>
</evidence>
<proteinExistence type="inferred from homology"/>
<dbReference type="Pfam" id="PF09335">
    <property type="entry name" value="VTT_dom"/>
    <property type="match status" value="1"/>
</dbReference>
<dbReference type="RefSeq" id="WP_185673023.1">
    <property type="nucleotide sequence ID" value="NZ_JACJVP010000064.1"/>
</dbReference>
<dbReference type="PANTHER" id="PTHR42709">
    <property type="entry name" value="ALKALINE PHOSPHATASE LIKE PROTEIN"/>
    <property type="match status" value="1"/>
</dbReference>
<evidence type="ECO:0000256" key="2">
    <source>
        <dbReference type="SAM" id="Phobius"/>
    </source>
</evidence>
<dbReference type="AlphaFoldDB" id="A0A7X0RZI6"/>
<organism evidence="4 5">
    <name type="scientific">Cohnella nanjingensis</name>
    <dbReference type="NCBI Taxonomy" id="1387779"/>
    <lineage>
        <taxon>Bacteria</taxon>
        <taxon>Bacillati</taxon>
        <taxon>Bacillota</taxon>
        <taxon>Bacilli</taxon>
        <taxon>Bacillales</taxon>
        <taxon>Paenibacillaceae</taxon>
        <taxon>Cohnella</taxon>
    </lineage>
</organism>
<keyword evidence="5" id="KW-1185">Reference proteome</keyword>
<evidence type="ECO:0000256" key="1">
    <source>
        <dbReference type="ARBA" id="ARBA00010792"/>
    </source>
</evidence>
<feature type="transmembrane region" description="Helical" evidence="2">
    <location>
        <begin position="14"/>
        <end position="32"/>
    </location>
</feature>
<dbReference type="InterPro" id="IPR032816">
    <property type="entry name" value="VTT_dom"/>
</dbReference>
<gene>
    <name evidence="4" type="ORF">H7C19_31335</name>
</gene>
<feature type="transmembrane region" description="Helical" evidence="2">
    <location>
        <begin position="111"/>
        <end position="132"/>
    </location>
</feature>
<feature type="transmembrane region" description="Helical" evidence="2">
    <location>
        <begin position="53"/>
        <end position="74"/>
    </location>
</feature>
<dbReference type="Proteomes" id="UP000547209">
    <property type="component" value="Unassembled WGS sequence"/>
</dbReference>
<accession>A0A7X0RZI6</accession>
<dbReference type="EMBL" id="JACJVP010000064">
    <property type="protein sequence ID" value="MBB6675165.1"/>
    <property type="molecule type" value="Genomic_DNA"/>
</dbReference>
<dbReference type="GO" id="GO:0005886">
    <property type="term" value="C:plasma membrane"/>
    <property type="evidence" value="ECO:0007669"/>
    <property type="project" value="TreeGrafter"/>
</dbReference>